<reference evidence="2 3" key="1">
    <citation type="submission" date="2022-12" db="EMBL/GenBank/DDBJ databases">
        <title>Two new species, Stenotrophomonas aracearum and Stenotrophomonas oahuensis, isolated from Anthurium (Araceae family) in Hawaii.</title>
        <authorList>
            <person name="Chunag S.C."/>
            <person name="Dobhal S."/>
            <person name="Alvarez A."/>
            <person name="Arif M."/>
        </authorList>
    </citation>
    <scope>NUCLEOTIDE SEQUENCE [LARGE SCALE GENOMIC DNA]</scope>
    <source>
        <strain evidence="2 3">A5586</strain>
    </source>
</reference>
<dbReference type="SMART" id="SM00245">
    <property type="entry name" value="TSPc"/>
    <property type="match status" value="1"/>
</dbReference>
<evidence type="ECO:0000259" key="1">
    <source>
        <dbReference type="SMART" id="SM00245"/>
    </source>
</evidence>
<feature type="domain" description="Tail specific protease" evidence="1">
    <location>
        <begin position="197"/>
        <end position="406"/>
    </location>
</feature>
<dbReference type="SUPFAM" id="SSF52096">
    <property type="entry name" value="ClpP/crotonase"/>
    <property type="match status" value="1"/>
</dbReference>
<evidence type="ECO:0000313" key="3">
    <source>
        <dbReference type="Proteomes" id="UP001302072"/>
    </source>
</evidence>
<dbReference type="EMBL" id="CP115541">
    <property type="protein sequence ID" value="WNH52208.1"/>
    <property type="molecule type" value="Genomic_DNA"/>
</dbReference>
<name>A0ABY9YPS4_9GAMM</name>
<dbReference type="CDD" id="cd06567">
    <property type="entry name" value="Peptidase_S41"/>
    <property type="match status" value="1"/>
</dbReference>
<dbReference type="InterPro" id="IPR029045">
    <property type="entry name" value="ClpP/crotonase-like_dom_sf"/>
</dbReference>
<protein>
    <submittedName>
        <fullName evidence="2">S41 family peptidase</fullName>
    </submittedName>
</protein>
<dbReference type="PANTHER" id="PTHR32060:SF30">
    <property type="entry name" value="CARBOXY-TERMINAL PROCESSING PROTEASE CTPA"/>
    <property type="match status" value="1"/>
</dbReference>
<dbReference type="Pfam" id="PF03572">
    <property type="entry name" value="Peptidase_S41"/>
    <property type="match status" value="1"/>
</dbReference>
<evidence type="ECO:0000313" key="2">
    <source>
        <dbReference type="EMBL" id="WNH52208.1"/>
    </source>
</evidence>
<proteinExistence type="predicted"/>
<sequence length="426" mass="45642">MDKPWREGIQDIGGDCTRSFAASPVTTHGATITVDARPKGCGYRFAVQREAGTVAHYTLEVEKGTLDAGEMQISVIAYDGQRKLDRDQRRFQAPADLSGLRLPLDVPASARLIELSFGGHQGARFSIEGVRLVPHASSAYMGVSGIALYEEAMQVIADNAYYARELPADFREHWRPAANATPGEARSAIKRVLKALGDGHSFLMDPARQANEPRIARASFVAPQSEVLEPGIGYLVIPGTRAGNDALRVRYRDAVLDALRAGSAQGVRGWVVDLRDNGGGTMWPMLAGLEPLLRGQTPGYFQRPDGSRDAWPNNTTAASAGAPDLGKVPVAVLTSGRTGSSGEAMVVAFRGRPNTRSFGAPTFGVATANAGHRLADGTMLQLTGALFVDRNGSGDGKPLVPDETVRELGVGDRTRQSAIEWLRQQR</sequence>
<dbReference type="InterPro" id="IPR005151">
    <property type="entry name" value="Tail-specific_protease"/>
</dbReference>
<dbReference type="Proteomes" id="UP001302072">
    <property type="component" value="Chromosome"/>
</dbReference>
<keyword evidence="3" id="KW-1185">Reference proteome</keyword>
<organism evidence="2 3">
    <name type="scientific">Stenotrophomonas oahuensis</name>
    <dbReference type="NCBI Taxonomy" id="3003271"/>
    <lineage>
        <taxon>Bacteria</taxon>
        <taxon>Pseudomonadati</taxon>
        <taxon>Pseudomonadota</taxon>
        <taxon>Gammaproteobacteria</taxon>
        <taxon>Lysobacterales</taxon>
        <taxon>Lysobacteraceae</taxon>
        <taxon>Stenotrophomonas</taxon>
    </lineage>
</organism>
<gene>
    <name evidence="2" type="ORF">PDM29_18020</name>
</gene>
<dbReference type="RefSeq" id="WP_311191413.1">
    <property type="nucleotide sequence ID" value="NZ_CP115541.1"/>
</dbReference>
<accession>A0ABY9YPS4</accession>
<dbReference type="PANTHER" id="PTHR32060">
    <property type="entry name" value="TAIL-SPECIFIC PROTEASE"/>
    <property type="match status" value="1"/>
</dbReference>
<dbReference type="Gene3D" id="3.90.226.10">
    <property type="entry name" value="2-enoyl-CoA Hydratase, Chain A, domain 1"/>
    <property type="match status" value="1"/>
</dbReference>